<gene>
    <name evidence="2" type="ORF">GCM10010528_10520</name>
</gene>
<sequence length="202" mass="20417">MYPVASQILGPAAAAAMIGAALAGCSLQRAEPNPSASPAATVTTTVTESATSAAPSRPPESVVPTADPADFKRGDNYYFVSASTKWDCGILLLPSPRAGCHGPLPATAPRVPGSGAPNVLVAPNVISVGGNDVPARFSSVGDPQFSPITASGALAKGTVLPYLERLTVGDFTCSITESVGVTCDNTRTGHGFTVSDSAFELR</sequence>
<proteinExistence type="predicted"/>
<feature type="chain" id="PRO_5045864940" description="Lipoprotein" evidence="1">
    <location>
        <begin position="24"/>
        <end position="202"/>
    </location>
</feature>
<feature type="signal peptide" evidence="1">
    <location>
        <begin position="1"/>
        <end position="23"/>
    </location>
</feature>
<accession>A0ABP6L2W0</accession>
<dbReference type="RefSeq" id="WP_344716432.1">
    <property type="nucleotide sequence ID" value="NZ_BAAAVS010000019.1"/>
</dbReference>
<organism evidence="2 3">
    <name type="scientific">Gordonia defluvii</name>
    <dbReference type="NCBI Taxonomy" id="283718"/>
    <lineage>
        <taxon>Bacteria</taxon>
        <taxon>Bacillati</taxon>
        <taxon>Actinomycetota</taxon>
        <taxon>Actinomycetes</taxon>
        <taxon>Mycobacteriales</taxon>
        <taxon>Gordoniaceae</taxon>
        <taxon>Gordonia</taxon>
    </lineage>
</organism>
<name>A0ABP6L2W0_9ACTN</name>
<reference evidence="3" key="1">
    <citation type="journal article" date="2019" name="Int. J. Syst. Evol. Microbiol.">
        <title>The Global Catalogue of Microorganisms (GCM) 10K type strain sequencing project: providing services to taxonomists for standard genome sequencing and annotation.</title>
        <authorList>
            <consortium name="The Broad Institute Genomics Platform"/>
            <consortium name="The Broad Institute Genome Sequencing Center for Infectious Disease"/>
            <person name="Wu L."/>
            <person name="Ma J."/>
        </authorList>
    </citation>
    <scope>NUCLEOTIDE SEQUENCE [LARGE SCALE GENOMIC DNA]</scope>
    <source>
        <strain evidence="3">JCM 14234</strain>
    </source>
</reference>
<evidence type="ECO:0008006" key="4">
    <source>
        <dbReference type="Google" id="ProtNLM"/>
    </source>
</evidence>
<evidence type="ECO:0000313" key="2">
    <source>
        <dbReference type="EMBL" id="GAA3031191.1"/>
    </source>
</evidence>
<dbReference type="EMBL" id="BAAAVS010000019">
    <property type="protein sequence ID" value="GAA3031191.1"/>
    <property type="molecule type" value="Genomic_DNA"/>
</dbReference>
<comment type="caution">
    <text evidence="2">The sequence shown here is derived from an EMBL/GenBank/DDBJ whole genome shotgun (WGS) entry which is preliminary data.</text>
</comment>
<protein>
    <recommendedName>
        <fullName evidence="4">Lipoprotein</fullName>
    </recommendedName>
</protein>
<evidence type="ECO:0000256" key="1">
    <source>
        <dbReference type="SAM" id="SignalP"/>
    </source>
</evidence>
<keyword evidence="1" id="KW-0732">Signal</keyword>
<dbReference type="Proteomes" id="UP001501035">
    <property type="component" value="Unassembled WGS sequence"/>
</dbReference>
<keyword evidence="3" id="KW-1185">Reference proteome</keyword>
<evidence type="ECO:0000313" key="3">
    <source>
        <dbReference type="Proteomes" id="UP001501035"/>
    </source>
</evidence>